<protein>
    <submittedName>
        <fullName evidence="1">Uncharacterized protein</fullName>
    </submittedName>
</protein>
<dbReference type="EMBL" id="RBOM01000346">
    <property type="protein sequence ID" value="RMM57528.1"/>
    <property type="molecule type" value="Genomic_DNA"/>
</dbReference>
<dbReference type="RefSeq" id="WP_041924384.1">
    <property type="nucleotide sequence ID" value="NZ_RBOM01000346.1"/>
</dbReference>
<reference evidence="3 4" key="1">
    <citation type="submission" date="2018-08" db="EMBL/GenBank/DDBJ databases">
        <title>Recombination of ecologically and evolutionarily significant loci maintains genetic cohesion in the Pseudomonas syringae species complex.</title>
        <authorList>
            <person name="Dillon M."/>
            <person name="Thakur S."/>
            <person name="Almeida R.N.D."/>
            <person name="Weir B.S."/>
            <person name="Guttman D.S."/>
        </authorList>
    </citation>
    <scope>NUCLEOTIDE SEQUENCE [LARGE SCALE GENOMIC DNA]</scope>
    <source>
        <strain evidence="2 3">ICMP 4324</strain>
        <strain evidence="1 4">ICMP 4332</strain>
    </source>
</reference>
<sequence length="129" mass="14417">MSMETFKASVQYGDYKGTAAADAHDSSTINDYMIKQGLMGKGDQIVGVKLWSGEVHGHIQNKPVDVTVYLINSPGFDEVRNAIDGTTPVLVREVRFEIGLEEFFGLFKRFEIAITRFDQLIGRELSVEN</sequence>
<dbReference type="Proteomes" id="UP000276829">
    <property type="component" value="Unassembled WGS sequence"/>
</dbReference>
<dbReference type="AlphaFoldDB" id="A0A3M4Y7B3"/>
<name>A0A3M4Y7B3_PSESG</name>
<dbReference type="Proteomes" id="UP000279057">
    <property type="component" value="Unassembled WGS sequence"/>
</dbReference>
<gene>
    <name evidence="2" type="ORF">ALQ73_01785</name>
    <name evidence="1" type="ORF">ALQ74_02526</name>
</gene>
<comment type="caution">
    <text evidence="1">The sequence shown here is derived from an EMBL/GenBank/DDBJ whole genome shotgun (WGS) entry which is preliminary data.</text>
</comment>
<evidence type="ECO:0000313" key="2">
    <source>
        <dbReference type="EMBL" id="RMM75484.1"/>
    </source>
</evidence>
<evidence type="ECO:0000313" key="3">
    <source>
        <dbReference type="Proteomes" id="UP000276829"/>
    </source>
</evidence>
<dbReference type="EMBL" id="RBON01000005">
    <property type="protein sequence ID" value="RMM75484.1"/>
    <property type="molecule type" value="Genomic_DNA"/>
</dbReference>
<accession>A0A3M4Y7B3</accession>
<evidence type="ECO:0000313" key="1">
    <source>
        <dbReference type="EMBL" id="RMM57528.1"/>
    </source>
</evidence>
<evidence type="ECO:0000313" key="4">
    <source>
        <dbReference type="Proteomes" id="UP000279057"/>
    </source>
</evidence>
<organism evidence="1 4">
    <name type="scientific">Pseudomonas savastanoi pv. glycinea</name>
    <name type="common">Pseudomonas syringae pv. glycinea</name>
    <dbReference type="NCBI Taxonomy" id="318"/>
    <lineage>
        <taxon>Bacteria</taxon>
        <taxon>Pseudomonadati</taxon>
        <taxon>Pseudomonadota</taxon>
        <taxon>Gammaproteobacteria</taxon>
        <taxon>Pseudomonadales</taxon>
        <taxon>Pseudomonadaceae</taxon>
        <taxon>Pseudomonas</taxon>
    </lineage>
</organism>
<proteinExistence type="predicted"/>